<name>A0A5C5VI19_9BACT</name>
<dbReference type="OrthoDB" id="269469at2"/>
<feature type="signal peptide" evidence="1">
    <location>
        <begin position="1"/>
        <end position="19"/>
    </location>
</feature>
<feature type="chain" id="PRO_5023065882" description="Ice-binding protein C-terminal domain-containing protein" evidence="1">
    <location>
        <begin position="20"/>
        <end position="325"/>
    </location>
</feature>
<dbReference type="Pfam" id="PF07589">
    <property type="entry name" value="PEP-CTERM"/>
    <property type="match status" value="1"/>
</dbReference>
<accession>A0A5C5VI19</accession>
<protein>
    <recommendedName>
        <fullName evidence="2">Ice-binding protein C-terminal domain-containing protein</fullName>
    </recommendedName>
</protein>
<evidence type="ECO:0000259" key="2">
    <source>
        <dbReference type="Pfam" id="PF07589"/>
    </source>
</evidence>
<comment type="caution">
    <text evidence="3">The sequence shown here is derived from an EMBL/GenBank/DDBJ whole genome shotgun (WGS) entry which is preliminary data.</text>
</comment>
<proteinExistence type="predicted"/>
<gene>
    <name evidence="3" type="ORF">KOR34_25930</name>
</gene>
<feature type="domain" description="Ice-binding protein C-terminal" evidence="2">
    <location>
        <begin position="301"/>
        <end position="323"/>
    </location>
</feature>
<dbReference type="EMBL" id="SIHJ01000001">
    <property type="protein sequence ID" value="TWT37637.1"/>
    <property type="molecule type" value="Genomic_DNA"/>
</dbReference>
<dbReference type="AlphaFoldDB" id="A0A5C5VI19"/>
<evidence type="ECO:0000313" key="3">
    <source>
        <dbReference type="EMBL" id="TWT37637.1"/>
    </source>
</evidence>
<evidence type="ECO:0000256" key="1">
    <source>
        <dbReference type="SAM" id="SignalP"/>
    </source>
</evidence>
<keyword evidence="1" id="KW-0732">Signal</keyword>
<dbReference type="NCBIfam" id="TIGR02595">
    <property type="entry name" value="PEP_CTERM"/>
    <property type="match status" value="1"/>
</dbReference>
<dbReference type="Proteomes" id="UP000316714">
    <property type="component" value="Unassembled WGS sequence"/>
</dbReference>
<dbReference type="RefSeq" id="WP_146564958.1">
    <property type="nucleotide sequence ID" value="NZ_SIHJ01000001.1"/>
</dbReference>
<sequence precursor="true">MKPNQVRAAFCRAPLLAAACVVGLGGLTAEGTQLWYDGFSLASEGGDYTADTALNGTAGGSGSFFSGNWVAADQDDTGSWTNAQSSGLSRPGLTEAVVGGAAGREVQFDCCVFTRTSRLFSSPWGGFTDPNGTFYMGYLIDFGTGIMDDPHHRTIEMHSGGFDDDLNRNLMLGISNFAGLGNELALSVRDSLTDESALQVLSEQADLNDLSVQGTHYVVMKFEMSTTADDVISVFLDPVGTTEPTPSASVTVGQFLADRLSTNTQFTFNSADPSAAGQFDELRVGTEFADVAINSLEFKGVPEPASVGLLAMSVAGGLARRRRLM</sequence>
<reference evidence="3 4" key="1">
    <citation type="submission" date="2019-02" db="EMBL/GenBank/DDBJ databases">
        <title>Deep-cultivation of Planctomycetes and their phenomic and genomic characterization uncovers novel biology.</title>
        <authorList>
            <person name="Wiegand S."/>
            <person name="Jogler M."/>
            <person name="Boedeker C."/>
            <person name="Pinto D."/>
            <person name="Vollmers J."/>
            <person name="Rivas-Marin E."/>
            <person name="Kohn T."/>
            <person name="Peeters S.H."/>
            <person name="Heuer A."/>
            <person name="Rast P."/>
            <person name="Oberbeckmann S."/>
            <person name="Bunk B."/>
            <person name="Jeske O."/>
            <person name="Meyerdierks A."/>
            <person name="Storesund J.E."/>
            <person name="Kallscheuer N."/>
            <person name="Luecker S."/>
            <person name="Lage O.M."/>
            <person name="Pohl T."/>
            <person name="Merkel B.J."/>
            <person name="Hornburger P."/>
            <person name="Mueller R.-W."/>
            <person name="Bruemmer F."/>
            <person name="Labrenz M."/>
            <person name="Spormann A.M."/>
            <person name="Op Den Camp H."/>
            <person name="Overmann J."/>
            <person name="Amann R."/>
            <person name="Jetten M.S.M."/>
            <person name="Mascher T."/>
            <person name="Medema M.H."/>
            <person name="Devos D.P."/>
            <person name="Kaster A.-K."/>
            <person name="Ovreas L."/>
            <person name="Rohde M."/>
            <person name="Galperin M.Y."/>
            <person name="Jogler C."/>
        </authorList>
    </citation>
    <scope>NUCLEOTIDE SEQUENCE [LARGE SCALE GENOMIC DNA]</scope>
    <source>
        <strain evidence="3 4">KOR34</strain>
    </source>
</reference>
<dbReference type="InterPro" id="IPR013424">
    <property type="entry name" value="Ice-binding_C"/>
</dbReference>
<keyword evidence="4" id="KW-1185">Reference proteome</keyword>
<evidence type="ECO:0000313" key="4">
    <source>
        <dbReference type="Proteomes" id="UP000316714"/>
    </source>
</evidence>
<organism evidence="3 4">
    <name type="scientific">Posidoniimonas corsicana</name>
    <dbReference type="NCBI Taxonomy" id="1938618"/>
    <lineage>
        <taxon>Bacteria</taxon>
        <taxon>Pseudomonadati</taxon>
        <taxon>Planctomycetota</taxon>
        <taxon>Planctomycetia</taxon>
        <taxon>Pirellulales</taxon>
        <taxon>Lacipirellulaceae</taxon>
        <taxon>Posidoniimonas</taxon>
    </lineage>
</organism>